<dbReference type="EMBL" id="JBAMMX010000023">
    <property type="protein sequence ID" value="KAK6916879.1"/>
    <property type="molecule type" value="Genomic_DNA"/>
</dbReference>
<sequence length="119" mass="13882">AEMKRFSNVNTSVLKQHYEKKVQDLEQEKKALQGTKYAHFLIPDREIEELRYKLASISSTSDDGAQKLEVEYLQKLNVLEALKKQDAQSQLLRQKQKSDEAAKRLQDEIHRIKTQKAIL</sequence>
<dbReference type="Pfam" id="PF25764">
    <property type="entry name" value="KIF21A_4th"/>
    <property type="match status" value="1"/>
</dbReference>
<dbReference type="GO" id="GO:0007018">
    <property type="term" value="P:microtubule-based movement"/>
    <property type="evidence" value="ECO:0007669"/>
    <property type="project" value="InterPro"/>
</dbReference>
<dbReference type="PANTHER" id="PTHR47969">
    <property type="entry name" value="CHROMOSOME-ASSOCIATED KINESIN KIF4A-RELATED"/>
    <property type="match status" value="1"/>
</dbReference>
<name>A0AAN8UPZ8_9MAGN</name>
<dbReference type="InterPro" id="IPR027640">
    <property type="entry name" value="Kinesin-like_fam"/>
</dbReference>
<dbReference type="GO" id="GO:0051231">
    <property type="term" value="P:spindle elongation"/>
    <property type="evidence" value="ECO:0007669"/>
    <property type="project" value="TreeGrafter"/>
</dbReference>
<dbReference type="Proteomes" id="UP001370490">
    <property type="component" value="Unassembled WGS sequence"/>
</dbReference>
<dbReference type="GO" id="GO:0005875">
    <property type="term" value="C:microtubule associated complex"/>
    <property type="evidence" value="ECO:0007669"/>
    <property type="project" value="TreeGrafter"/>
</dbReference>
<evidence type="ECO:0000313" key="3">
    <source>
        <dbReference type="Proteomes" id="UP001370490"/>
    </source>
</evidence>
<dbReference type="PANTHER" id="PTHR47969:SF6">
    <property type="entry name" value="KINESIN-LIKE PROTEIN KIN-4C"/>
    <property type="match status" value="1"/>
</dbReference>
<accession>A0AAN8UPZ8</accession>
<evidence type="ECO:0000256" key="1">
    <source>
        <dbReference type="SAM" id="Coils"/>
    </source>
</evidence>
<feature type="coiled-coil region" evidence="1">
    <location>
        <begin position="65"/>
        <end position="115"/>
    </location>
</feature>
<dbReference type="AlphaFoldDB" id="A0AAN8UPZ8"/>
<feature type="non-terminal residue" evidence="2">
    <location>
        <position position="119"/>
    </location>
</feature>
<keyword evidence="3" id="KW-1185">Reference proteome</keyword>
<dbReference type="GO" id="GO:0003777">
    <property type="term" value="F:microtubule motor activity"/>
    <property type="evidence" value="ECO:0007669"/>
    <property type="project" value="InterPro"/>
</dbReference>
<evidence type="ECO:0000313" key="2">
    <source>
        <dbReference type="EMBL" id="KAK6916879.1"/>
    </source>
</evidence>
<feature type="non-terminal residue" evidence="2">
    <location>
        <position position="1"/>
    </location>
</feature>
<gene>
    <name evidence="2" type="ORF">RJ641_017630</name>
</gene>
<reference evidence="2 3" key="1">
    <citation type="submission" date="2023-12" db="EMBL/GenBank/DDBJ databases">
        <title>A high-quality genome assembly for Dillenia turbinata (Dilleniales).</title>
        <authorList>
            <person name="Chanderbali A."/>
        </authorList>
    </citation>
    <scope>NUCLEOTIDE SEQUENCE [LARGE SCALE GENOMIC DNA]</scope>
    <source>
        <strain evidence="2">LSX21</strain>
        <tissue evidence="2">Leaf</tissue>
    </source>
</reference>
<proteinExistence type="predicted"/>
<feature type="coiled-coil region" evidence="1">
    <location>
        <begin position="8"/>
        <end position="35"/>
    </location>
</feature>
<protein>
    <submittedName>
        <fullName evidence="2">Uncharacterized protein</fullName>
    </submittedName>
</protein>
<comment type="caution">
    <text evidence="2">The sequence shown here is derived from an EMBL/GenBank/DDBJ whole genome shotgun (WGS) entry which is preliminary data.</text>
</comment>
<keyword evidence="1" id="KW-0175">Coiled coil</keyword>
<dbReference type="GO" id="GO:0007052">
    <property type="term" value="P:mitotic spindle organization"/>
    <property type="evidence" value="ECO:0007669"/>
    <property type="project" value="TreeGrafter"/>
</dbReference>
<organism evidence="2 3">
    <name type="scientific">Dillenia turbinata</name>
    <dbReference type="NCBI Taxonomy" id="194707"/>
    <lineage>
        <taxon>Eukaryota</taxon>
        <taxon>Viridiplantae</taxon>
        <taxon>Streptophyta</taxon>
        <taxon>Embryophyta</taxon>
        <taxon>Tracheophyta</taxon>
        <taxon>Spermatophyta</taxon>
        <taxon>Magnoliopsida</taxon>
        <taxon>eudicotyledons</taxon>
        <taxon>Gunneridae</taxon>
        <taxon>Pentapetalae</taxon>
        <taxon>Dilleniales</taxon>
        <taxon>Dilleniaceae</taxon>
        <taxon>Dillenia</taxon>
    </lineage>
</organism>